<keyword evidence="2" id="KW-0732">Signal</keyword>
<gene>
    <name evidence="3" type="ORF">KQ910_03850</name>
</gene>
<dbReference type="EMBL" id="JAHOPB010000001">
    <property type="protein sequence ID" value="MBU8872879.1"/>
    <property type="molecule type" value="Genomic_DNA"/>
</dbReference>
<feature type="repeat" description="TPR" evidence="1">
    <location>
        <begin position="71"/>
        <end position="104"/>
    </location>
</feature>
<organism evidence="3 4">
    <name type="scientific">Reyranella humidisoli</name>
    <dbReference type="NCBI Taxonomy" id="2849149"/>
    <lineage>
        <taxon>Bacteria</taxon>
        <taxon>Pseudomonadati</taxon>
        <taxon>Pseudomonadota</taxon>
        <taxon>Alphaproteobacteria</taxon>
        <taxon>Hyphomicrobiales</taxon>
        <taxon>Reyranellaceae</taxon>
        <taxon>Reyranella</taxon>
    </lineage>
</organism>
<dbReference type="PROSITE" id="PS50005">
    <property type="entry name" value="TPR"/>
    <property type="match status" value="1"/>
</dbReference>
<evidence type="ECO:0000313" key="4">
    <source>
        <dbReference type="Proteomes" id="UP000727907"/>
    </source>
</evidence>
<dbReference type="Proteomes" id="UP000727907">
    <property type="component" value="Unassembled WGS sequence"/>
</dbReference>
<evidence type="ECO:0000256" key="2">
    <source>
        <dbReference type="SAM" id="SignalP"/>
    </source>
</evidence>
<evidence type="ECO:0000256" key="1">
    <source>
        <dbReference type="PROSITE-ProRule" id="PRU00339"/>
    </source>
</evidence>
<dbReference type="RefSeq" id="WP_216957159.1">
    <property type="nucleotide sequence ID" value="NZ_JAHOPB010000001.1"/>
</dbReference>
<accession>A0ABS6IE46</accession>
<proteinExistence type="predicted"/>
<sequence>MRALFVAAAMTVTALGLSSPVLAAGGGGSMETPAKPVDANFTRAKAMIEARDYRGALPLLQQVVTKDPKNADAYNLMGFATRQSGDANGSLQYYQQALAIDSRHIGAYEYLGQAYLMLGRLPEAEQQLARLDSLCTFGCAEYRQLKAAVADYKAGKRPTN</sequence>
<protein>
    <submittedName>
        <fullName evidence="3">Tetratricopeptide repeat protein</fullName>
    </submittedName>
</protein>
<reference evidence="3 4" key="1">
    <citation type="submission" date="2021-06" db="EMBL/GenBank/DDBJ databases">
        <authorList>
            <person name="Lee D.H."/>
        </authorList>
    </citation>
    <scope>NUCLEOTIDE SEQUENCE [LARGE SCALE GENOMIC DNA]</scope>
    <source>
        <strain evidence="3 4">MMS21-HV4-11</strain>
    </source>
</reference>
<dbReference type="InterPro" id="IPR019734">
    <property type="entry name" value="TPR_rpt"/>
</dbReference>
<evidence type="ECO:0000313" key="3">
    <source>
        <dbReference type="EMBL" id="MBU8872879.1"/>
    </source>
</evidence>
<feature type="chain" id="PRO_5046425971" evidence="2">
    <location>
        <begin position="24"/>
        <end position="160"/>
    </location>
</feature>
<keyword evidence="1" id="KW-0802">TPR repeat</keyword>
<name>A0ABS6IE46_9HYPH</name>
<dbReference type="SMART" id="SM00028">
    <property type="entry name" value="TPR"/>
    <property type="match status" value="2"/>
</dbReference>
<keyword evidence="4" id="KW-1185">Reference proteome</keyword>
<comment type="caution">
    <text evidence="3">The sequence shown here is derived from an EMBL/GenBank/DDBJ whole genome shotgun (WGS) entry which is preliminary data.</text>
</comment>
<feature type="signal peptide" evidence="2">
    <location>
        <begin position="1"/>
        <end position="23"/>
    </location>
</feature>
<dbReference type="Pfam" id="PF14559">
    <property type="entry name" value="TPR_19"/>
    <property type="match status" value="1"/>
</dbReference>